<gene>
    <name evidence="9" type="ORF">B5Y32_08990</name>
</gene>
<dbReference type="GO" id="GO:0006281">
    <property type="term" value="P:DNA repair"/>
    <property type="evidence" value="ECO:0007669"/>
    <property type="project" value="UniProtKB-KW"/>
</dbReference>
<dbReference type="Proteomes" id="UP000194235">
    <property type="component" value="Unassembled WGS sequence"/>
</dbReference>
<dbReference type="InterPro" id="IPR027417">
    <property type="entry name" value="P-loop_NTPase"/>
</dbReference>
<evidence type="ECO:0000256" key="2">
    <source>
        <dbReference type="ARBA" id="ARBA00009441"/>
    </source>
</evidence>
<dbReference type="GO" id="GO:0005524">
    <property type="term" value="F:ATP binding"/>
    <property type="evidence" value="ECO:0007669"/>
    <property type="project" value="UniProtKB-KW"/>
</dbReference>
<accession>A0AAX0NII9</accession>
<dbReference type="GO" id="GO:0006310">
    <property type="term" value="P:DNA recombination"/>
    <property type="evidence" value="ECO:0007669"/>
    <property type="project" value="InterPro"/>
</dbReference>
<evidence type="ECO:0000256" key="5">
    <source>
        <dbReference type="ARBA" id="ARBA00022763"/>
    </source>
</evidence>
<reference evidence="9 10" key="1">
    <citation type="submission" date="2017-03" db="EMBL/GenBank/DDBJ databases">
        <title>Characterization of Campylobacter jejuni water isolates.</title>
        <authorList>
            <person name="Nilsson A."/>
            <person name="Skarp A."/>
            <person name="Johansson C."/>
            <person name="Kaden R."/>
            <person name="Engstrand L."/>
            <person name="Rautelin H."/>
        </authorList>
    </citation>
    <scope>NUCLEOTIDE SEQUENCE [LARGE SCALE GENOMIC DNA]</scope>
    <source>
        <strain evidence="9 10">VA12</strain>
    </source>
</reference>
<protein>
    <recommendedName>
        <fullName evidence="3">DNA repair protein RecN</fullName>
    </recommendedName>
    <alternativeName>
        <fullName evidence="8">Recombination protein N</fullName>
    </alternativeName>
</protein>
<dbReference type="GO" id="GO:0043590">
    <property type="term" value="C:bacterial nucleoid"/>
    <property type="evidence" value="ECO:0007669"/>
    <property type="project" value="TreeGrafter"/>
</dbReference>
<keyword evidence="6" id="KW-0067">ATP-binding</keyword>
<comment type="function">
    <text evidence="1">May be involved in recombinational repair of damaged DNA.</text>
</comment>
<evidence type="ECO:0000313" key="9">
    <source>
        <dbReference type="EMBL" id="OSY74464.1"/>
    </source>
</evidence>
<dbReference type="PANTHER" id="PTHR11059:SF0">
    <property type="entry name" value="DNA REPAIR PROTEIN RECN"/>
    <property type="match status" value="1"/>
</dbReference>
<dbReference type="PANTHER" id="PTHR11059">
    <property type="entry name" value="DNA REPAIR PROTEIN RECN"/>
    <property type="match status" value="1"/>
</dbReference>
<evidence type="ECO:0000313" key="10">
    <source>
        <dbReference type="Proteomes" id="UP000194235"/>
    </source>
</evidence>
<comment type="similarity">
    <text evidence="2">Belongs to the RecN family.</text>
</comment>
<name>A0AAX0NII9_CAMJU</name>
<organism evidence="9 10">
    <name type="scientific">Campylobacter jejuni</name>
    <dbReference type="NCBI Taxonomy" id="197"/>
    <lineage>
        <taxon>Bacteria</taxon>
        <taxon>Pseudomonadati</taxon>
        <taxon>Campylobacterota</taxon>
        <taxon>Epsilonproteobacteria</taxon>
        <taxon>Campylobacterales</taxon>
        <taxon>Campylobacteraceae</taxon>
        <taxon>Campylobacter</taxon>
    </lineage>
</organism>
<sequence length="154" mass="17186">MKDASLTLKESGKISILGKDEIMLDINLAHLKNLSSGELNRLRLAFIATECKILNAGKGILFLDEIDANLSGKEAMSIAKVLEELSKFYQIFAISHLPQLSSKAHNHFLVEKNGEESKVKKLDQKERIKELARMVSGELVSDEAIEFAKTLFKN</sequence>
<dbReference type="EMBL" id="NAAF01000028">
    <property type="protein sequence ID" value="OSY74464.1"/>
    <property type="molecule type" value="Genomic_DNA"/>
</dbReference>
<dbReference type="GO" id="GO:0009432">
    <property type="term" value="P:SOS response"/>
    <property type="evidence" value="ECO:0007669"/>
    <property type="project" value="TreeGrafter"/>
</dbReference>
<evidence type="ECO:0000256" key="4">
    <source>
        <dbReference type="ARBA" id="ARBA00022741"/>
    </source>
</evidence>
<evidence type="ECO:0000256" key="7">
    <source>
        <dbReference type="ARBA" id="ARBA00023204"/>
    </source>
</evidence>
<evidence type="ECO:0000256" key="8">
    <source>
        <dbReference type="ARBA" id="ARBA00033408"/>
    </source>
</evidence>
<evidence type="ECO:0000256" key="6">
    <source>
        <dbReference type="ARBA" id="ARBA00022840"/>
    </source>
</evidence>
<keyword evidence="4" id="KW-0547">Nucleotide-binding</keyword>
<dbReference type="InterPro" id="IPR004604">
    <property type="entry name" value="DNA_recomb/repair_RecN"/>
</dbReference>
<evidence type="ECO:0000256" key="1">
    <source>
        <dbReference type="ARBA" id="ARBA00003618"/>
    </source>
</evidence>
<keyword evidence="5" id="KW-0227">DNA damage</keyword>
<dbReference type="Gene3D" id="3.40.50.300">
    <property type="entry name" value="P-loop containing nucleotide triphosphate hydrolases"/>
    <property type="match status" value="1"/>
</dbReference>
<comment type="caution">
    <text evidence="9">The sequence shown here is derived from an EMBL/GenBank/DDBJ whole genome shotgun (WGS) entry which is preliminary data.</text>
</comment>
<evidence type="ECO:0000256" key="3">
    <source>
        <dbReference type="ARBA" id="ARBA00021315"/>
    </source>
</evidence>
<proteinExistence type="inferred from homology"/>
<keyword evidence="7" id="KW-0234">DNA repair</keyword>
<dbReference type="SUPFAM" id="SSF52540">
    <property type="entry name" value="P-loop containing nucleoside triphosphate hydrolases"/>
    <property type="match status" value="1"/>
</dbReference>
<dbReference type="AlphaFoldDB" id="A0AAX0NII9"/>